<evidence type="ECO:0000313" key="2">
    <source>
        <dbReference type="Proteomes" id="UP001597040"/>
    </source>
</evidence>
<comment type="caution">
    <text evidence="1">The sequence shown here is derived from an EMBL/GenBank/DDBJ whole genome shotgun (WGS) entry which is preliminary data.</text>
</comment>
<dbReference type="EMBL" id="JBHTKJ010000026">
    <property type="protein sequence ID" value="MFD1038787.1"/>
    <property type="molecule type" value="Genomic_DNA"/>
</dbReference>
<sequence>MNYAGDSEAVSYGGLDEKTRRDKRSIRGMFASYFNKPDHPVRKMVYQFETKAGKSE</sequence>
<accession>A0ABW3LL92</accession>
<keyword evidence="2" id="KW-1185">Reference proteome</keyword>
<evidence type="ECO:0000313" key="1">
    <source>
        <dbReference type="EMBL" id="MFD1038787.1"/>
    </source>
</evidence>
<gene>
    <name evidence="1" type="ORF">ACFQ3N_10345</name>
</gene>
<reference evidence="2" key="1">
    <citation type="journal article" date="2019" name="Int. J. Syst. Evol. Microbiol.">
        <title>The Global Catalogue of Microorganisms (GCM) 10K type strain sequencing project: providing services to taxonomists for standard genome sequencing and annotation.</title>
        <authorList>
            <consortium name="The Broad Institute Genomics Platform"/>
            <consortium name="The Broad Institute Genome Sequencing Center for Infectious Disease"/>
            <person name="Wu L."/>
            <person name="Ma J."/>
        </authorList>
    </citation>
    <scope>NUCLEOTIDE SEQUENCE [LARGE SCALE GENOMIC DNA]</scope>
    <source>
        <strain evidence="2">CCUG 56754</strain>
    </source>
</reference>
<organism evidence="1 2">
    <name type="scientific">Virgibacillus byunsanensis</name>
    <dbReference type="NCBI Taxonomy" id="570945"/>
    <lineage>
        <taxon>Bacteria</taxon>
        <taxon>Bacillati</taxon>
        <taxon>Bacillota</taxon>
        <taxon>Bacilli</taxon>
        <taxon>Bacillales</taxon>
        <taxon>Bacillaceae</taxon>
        <taxon>Virgibacillus</taxon>
    </lineage>
</organism>
<proteinExistence type="predicted"/>
<dbReference type="RefSeq" id="WP_390362098.1">
    <property type="nucleotide sequence ID" value="NZ_JBHTKJ010000026.1"/>
</dbReference>
<protein>
    <submittedName>
        <fullName evidence="1">Uncharacterized protein</fullName>
    </submittedName>
</protein>
<name>A0ABW3LL92_9BACI</name>
<dbReference type="Proteomes" id="UP001597040">
    <property type="component" value="Unassembled WGS sequence"/>
</dbReference>